<feature type="compositionally biased region" description="Low complexity" evidence="9">
    <location>
        <begin position="1783"/>
        <end position="1804"/>
    </location>
</feature>
<dbReference type="SUPFAM" id="SSF47370">
    <property type="entry name" value="Bromodomain"/>
    <property type="match status" value="4"/>
</dbReference>
<keyword evidence="4" id="KW-0805">Transcription regulation</keyword>
<dbReference type="InterPro" id="IPR057991">
    <property type="entry name" value="TPR_TAF2_C"/>
</dbReference>
<dbReference type="InterPro" id="IPR042097">
    <property type="entry name" value="Aminopeptidase_N-like_N_sf"/>
</dbReference>
<dbReference type="STRING" id="578462.A0A0L0SIA6"/>
<protein>
    <recommendedName>
        <fullName evidence="3">Transcription initiation factor TFIID subunit 2</fullName>
    </recommendedName>
</protein>
<feature type="region of interest" description="Disordered" evidence="9">
    <location>
        <begin position="971"/>
        <end position="993"/>
    </location>
</feature>
<feature type="region of interest" description="Disordered" evidence="9">
    <location>
        <begin position="2278"/>
        <end position="2301"/>
    </location>
</feature>
<evidence type="ECO:0000256" key="6">
    <source>
        <dbReference type="ARBA" id="ARBA00023163"/>
    </source>
</evidence>
<feature type="domain" description="Bromo" evidence="10">
    <location>
        <begin position="1893"/>
        <end position="1963"/>
    </location>
</feature>
<dbReference type="PRINTS" id="PR00503">
    <property type="entry name" value="BROMODOMAIN"/>
</dbReference>
<sequence length="2600" mass="281729">MQRDQQARGFSLYRADAVIDLAACRLRGSTELTIQPAQRNLQQIKLNARGLNILHVTVDQRPAVFNVRNWTYLDGITDDQATDALKAGGATLQHRITDAFLEFEDGELTIENPWYDPHEKPTPPPPPAALAAPPVKPEASAVTIKIEPGTEPPAAATSGPTPPPPPPATSTAPDAPTNDDAKAATPAPPQPPPAPEVPRLVVRIEYVLNQSSSPTVVFAEPSGPHLAASASADDDTAMTDLAFLPTFHAACMPQPASAESNLYSIYGTARHWMPCVDRVHEKATWDLHFELVLTPTITDGPDSDGDTAMSDADAQSQSSALAAALAEPVGDDGHPTIACTGQLMAHGGLHWHFHIGEPVGAPLIAVAAGIFRLHVILLDIPVPDDAPRYPPRAVHVYSPPFVPRDFVHHSTYIVGAALDFYSDEFAMYPYGDFGVHRLVYTHDVVAPGAFTHHGAGMTLFDVTALAAPTRPDATLEHRRAIMHALAYQWFGCWIQPKNWGDYWVLLGLSAYMASRFFRSHFGKSEYQYRLKKDIQRLAVLDVHMPPLYYLPHASVDFLCLKAALVVYALDKKMTKVAASSGMTACIQKMLAAGTRSLSGNGLQRWIRKESAVDGLRPFWTQWIESAGVPRIEFSYSQNNGRQVIEFEMAQENTSVWRTEAGMRPTLFTGSISVTVFEIDGCVYTHALDVARATQHFEVRFNSRYKYKKMMGKTNDASAPSGSQPPASSSSQPASQATPTAPPTATVGAPRATGPTVPDEEEWLAAVKDDNGSEQHRWIQWVWVDQDVEWPCPVTLKQPDFKWLRLLTHQPSVLAQFDIVSHLRHYPSLQCAQLLHTLAMDTHIFYRLRADAALALAACAVPSTDWVGLEMLHGLLAQYTAIPAATAEAAILDVVPLPHAWTRMQEFFVYRATLQAIALVRNDAGHCPHQVKRLFIHLLRYHDRSVGYVHEAEVVTMLLKFLCQAMLVLPSGHHHHHHHHPPAQQQQQAVGASAQDAGGAAVAAVAAGPAVKGAGRSKRSSALPTASLAEIAEDLDMGFGFLSESENEDEDSAEPMDTSADAPAATAATAPVDPFAPVGKYGLVFGPSAELMEQALQQIERVRVMDLMSPDGDGDGGEFTDGDLVGMASTTSACLSTLCQWMLGALVPARYSLFLEYTDASYPRQVRQTAFQCLFLLQAYLVDAVGEYLLHTMMVDASPQIRVSLAQYFVNAARMVGAGHDRAALRERRAQMLEAFHGFTDRALPTLQKMLGNPTVPLEIHQAIMSWIALVLTPHVARVRVKWSLQQTPAAHAARTGAVGVAAGAIMGPAGAAGAGSGRGWQPPYVGLPPTQRVGPVPPILYNAGLTVIERLKDHEMAPPFELPVSPTVVGYYDLIKDPMDLSCVEKRFKNGQYRSLRDMFNDIDKIFRNCFAFNQESSDVVKQAKILKQYFETEVAPDALALVPTGPTPPMEMTEDEWKKCRKIARKLREKKSADPFLKPVTGVRKYYDVIKQPMDLSTIRKKLEDREYATVGSFEADVNRMFDNCFKFNAKDDPYYNAGKELQAEFQREWRTEFPVQLKIKAPPRPMPPPPPPSSTTVAAPSAAHPVPGPSEIKKPVVAPLPVPGALSTRPGAASGLTSPPPTIRITGLNKPSAPSNIPAPAPPKPGRIKIKPSEASSLQPPMSHTAAPSNIPAPPPPAPAPAPAAPPSAPIRIKVPRLPPAAPSTKEPVAPMAKQFAHPGKFNGASSSKSAASAPVEAPVPSARAPAANKSSSSRNVISASSMAARAQALGMAPPRPLPLASPTQVAAPPVSSVVVSRGPSAKATSRLGAAPRNEAVAPPQPPAPSKVHRDQDTPRSRIPRPPAPVAAPAPPPPSYTPPPPPPPIQEEEEEEFVDLHPELDKLPALYDRLYGYNEAFDFRLPVDPVALGLHDYFDVIKHPMDLKTIGSRLEEYESPEEVLDDLRLMLQNAITYNHRETAVYKDSFKFYRIICDEWLKTFGIRGLPALEPHSKSRKLSIKLSSRTHSRGGSSRPIRPNITTPVNATMTSWDVEMCRGIVQVLQNANSAGPFLEPVDPIRDGVPTYFDTIDEPMDLCTLRENLEGREYATLTDFEHDVNLIFENCFKFNGREHEISGHANVLRAMFRTEWKRFLVKRRNRGREGQPRPAPRPAPTEAPPLAYSGGLHRSRKTSAGIKTEPTALAHPASSASTSRGSSVGPSSMSSLAAAGPTRGLPRATTPPSTAAEQPFDATKARKILDKLHNHVSSWPFLVAVDPAEVVTMLLKFLCQAMLVLPSGHHHHHHHHPPAQQQQQAVGASAQDAGGAAVAAVAAGPAVKGAGRSKRSSALPTASLAEIAEDLDMGFGFLSESENEDEDSAEPMDTSADAPAATAATAPVDPFAPVGKYGLVFGPSAELMEQALQQIERVRVMDLMSPDGDGDGGEFTDGDLVGMASTTSACLSTLCQWMLGALVPARYSLFLEYTDASYPRQLDCYCLENNNLSASYLDLPDQLGHDDSRAATAVLLVSGLTLIVLSDHIQYPNVLVSTVDGLEVVGATRVSVLGSKLTAHSSARTYEYRGGQFQNRVENVDYGQAVPLRTSMACGNPIPPRANHRLACTS</sequence>
<dbReference type="InterPro" id="IPR037813">
    <property type="entry name" value="TAF2"/>
</dbReference>
<feature type="compositionally biased region" description="Basic residues" evidence="9">
    <location>
        <begin position="971"/>
        <end position="980"/>
    </location>
</feature>
<comment type="subcellular location">
    <subcellularLocation>
        <location evidence="1">Nucleus</location>
    </subcellularLocation>
</comment>
<feature type="compositionally biased region" description="Low complexity" evidence="9">
    <location>
        <begin position="2288"/>
        <end position="2301"/>
    </location>
</feature>
<evidence type="ECO:0000313" key="11">
    <source>
        <dbReference type="EMBL" id="KNE62251.1"/>
    </source>
</evidence>
<feature type="region of interest" description="Disordered" evidence="9">
    <location>
        <begin position="1044"/>
        <end position="1066"/>
    </location>
</feature>
<name>A0A0L0SIA6_ALLM3</name>
<dbReference type="OMA" id="REFLMPI"/>
<feature type="domain" description="Bromo" evidence="10">
    <location>
        <begin position="2044"/>
        <end position="2116"/>
    </location>
</feature>
<dbReference type="SUPFAM" id="SSF63737">
    <property type="entry name" value="Leukotriene A4 hydrolase N-terminal domain"/>
    <property type="match status" value="1"/>
</dbReference>
<dbReference type="InterPro" id="IPR036427">
    <property type="entry name" value="Bromodomain-like_sf"/>
</dbReference>
<reference evidence="11 12" key="1">
    <citation type="submission" date="2009-11" db="EMBL/GenBank/DDBJ databases">
        <title>Annotation of Allomyces macrogynus ATCC 38327.</title>
        <authorList>
            <consortium name="The Broad Institute Genome Sequencing Platform"/>
            <person name="Russ C."/>
            <person name="Cuomo C."/>
            <person name="Burger G."/>
            <person name="Gray M.W."/>
            <person name="Holland P.W.H."/>
            <person name="King N."/>
            <person name="Lang F.B.F."/>
            <person name="Roger A.J."/>
            <person name="Ruiz-Trillo I."/>
            <person name="Young S.K."/>
            <person name="Zeng Q."/>
            <person name="Gargeya S."/>
            <person name="Fitzgerald M."/>
            <person name="Haas B."/>
            <person name="Abouelleil A."/>
            <person name="Alvarado L."/>
            <person name="Arachchi H.M."/>
            <person name="Berlin A."/>
            <person name="Chapman S.B."/>
            <person name="Gearin G."/>
            <person name="Goldberg J."/>
            <person name="Griggs A."/>
            <person name="Gujja S."/>
            <person name="Hansen M."/>
            <person name="Heiman D."/>
            <person name="Howarth C."/>
            <person name="Larimer J."/>
            <person name="Lui A."/>
            <person name="MacDonald P.J.P."/>
            <person name="McCowen C."/>
            <person name="Montmayeur A."/>
            <person name="Murphy C."/>
            <person name="Neiman D."/>
            <person name="Pearson M."/>
            <person name="Priest M."/>
            <person name="Roberts A."/>
            <person name="Saif S."/>
            <person name="Shea T."/>
            <person name="Sisk P."/>
            <person name="Stolte C."/>
            <person name="Sykes S."/>
            <person name="Wortman J."/>
            <person name="Nusbaum C."/>
            <person name="Birren B."/>
        </authorList>
    </citation>
    <scope>NUCLEOTIDE SEQUENCE [LARGE SCALE GENOMIC DNA]</scope>
    <source>
        <strain evidence="11 12">ATCC 38327</strain>
    </source>
</reference>
<feature type="compositionally biased region" description="Low complexity" evidence="9">
    <location>
        <begin position="169"/>
        <end position="178"/>
    </location>
</feature>
<feature type="region of interest" description="Disordered" evidence="9">
    <location>
        <begin position="1561"/>
        <end position="1597"/>
    </location>
</feature>
<keyword evidence="7" id="KW-0539">Nucleus</keyword>
<keyword evidence="5 8" id="KW-0103">Bromodomain</keyword>
<organism evidence="11 12">
    <name type="scientific">Allomyces macrogynus (strain ATCC 38327)</name>
    <name type="common">Allomyces javanicus var. macrogynus</name>
    <dbReference type="NCBI Taxonomy" id="578462"/>
    <lineage>
        <taxon>Eukaryota</taxon>
        <taxon>Fungi</taxon>
        <taxon>Fungi incertae sedis</taxon>
        <taxon>Blastocladiomycota</taxon>
        <taxon>Blastocladiomycetes</taxon>
        <taxon>Blastocladiales</taxon>
        <taxon>Blastocladiaceae</taxon>
        <taxon>Allomyces</taxon>
    </lineage>
</organism>
<feature type="region of interest" description="Disordered" evidence="9">
    <location>
        <begin position="711"/>
        <end position="756"/>
    </location>
</feature>
<proteinExistence type="inferred from homology"/>
<evidence type="ECO:0000256" key="4">
    <source>
        <dbReference type="ARBA" id="ARBA00023015"/>
    </source>
</evidence>
<dbReference type="Pfam" id="PF25577">
    <property type="entry name" value="TPR_TAF2_C"/>
    <property type="match status" value="1"/>
</dbReference>
<dbReference type="Gene3D" id="1.10.390.10">
    <property type="entry name" value="Neutral Protease Domain 2"/>
    <property type="match status" value="1"/>
</dbReference>
<dbReference type="eggNOG" id="KOG1474">
    <property type="taxonomic scope" value="Eukaryota"/>
</dbReference>
<dbReference type="Gene3D" id="1.20.920.10">
    <property type="entry name" value="Bromodomain-like"/>
    <property type="match status" value="4"/>
</dbReference>
<dbReference type="InterPro" id="IPR018359">
    <property type="entry name" value="Bromodomain_CS"/>
</dbReference>
<dbReference type="PROSITE" id="PS00633">
    <property type="entry name" value="BROMODOMAIN_1"/>
    <property type="match status" value="3"/>
</dbReference>
<feature type="region of interest" description="Disordered" evidence="9">
    <location>
        <begin position="2351"/>
        <end position="2373"/>
    </location>
</feature>
<feature type="compositionally biased region" description="Low complexity" evidence="9">
    <location>
        <begin position="1727"/>
        <end position="1764"/>
    </location>
</feature>
<evidence type="ECO:0000256" key="7">
    <source>
        <dbReference type="ARBA" id="ARBA00023242"/>
    </source>
</evidence>
<feature type="compositionally biased region" description="Low complexity" evidence="9">
    <location>
        <begin position="716"/>
        <end position="755"/>
    </location>
</feature>
<feature type="compositionally biased region" description="Pro residues" evidence="9">
    <location>
        <begin position="1842"/>
        <end position="1867"/>
    </location>
</feature>
<dbReference type="PANTHER" id="PTHR15137">
    <property type="entry name" value="TRANSCRIPTION INITIATION FACTOR TFIID"/>
    <property type="match status" value="1"/>
</dbReference>
<reference evidence="12" key="2">
    <citation type="submission" date="2009-11" db="EMBL/GenBank/DDBJ databases">
        <title>The Genome Sequence of Allomyces macrogynus strain ATCC 38327.</title>
        <authorList>
            <consortium name="The Broad Institute Genome Sequencing Platform"/>
            <person name="Russ C."/>
            <person name="Cuomo C."/>
            <person name="Shea T."/>
            <person name="Young S.K."/>
            <person name="Zeng Q."/>
            <person name="Koehrsen M."/>
            <person name="Haas B."/>
            <person name="Borodovsky M."/>
            <person name="Guigo R."/>
            <person name="Alvarado L."/>
            <person name="Berlin A."/>
            <person name="Borenstein D."/>
            <person name="Chen Z."/>
            <person name="Engels R."/>
            <person name="Freedman E."/>
            <person name="Gellesch M."/>
            <person name="Goldberg J."/>
            <person name="Griggs A."/>
            <person name="Gujja S."/>
            <person name="Heiman D."/>
            <person name="Hepburn T."/>
            <person name="Howarth C."/>
            <person name="Jen D."/>
            <person name="Larson L."/>
            <person name="Lewis B."/>
            <person name="Mehta T."/>
            <person name="Park D."/>
            <person name="Pearson M."/>
            <person name="Roberts A."/>
            <person name="Saif S."/>
            <person name="Shenoy N."/>
            <person name="Sisk P."/>
            <person name="Stolte C."/>
            <person name="Sykes S."/>
            <person name="Walk T."/>
            <person name="White J."/>
            <person name="Yandava C."/>
            <person name="Burger G."/>
            <person name="Gray M.W."/>
            <person name="Holland P.W.H."/>
            <person name="King N."/>
            <person name="Lang F.B.F."/>
            <person name="Roger A.J."/>
            <person name="Ruiz-Trillo I."/>
            <person name="Lander E."/>
            <person name="Nusbaum C."/>
        </authorList>
    </citation>
    <scope>NUCLEOTIDE SEQUENCE [LARGE SCALE GENOMIC DNA]</scope>
    <source>
        <strain evidence="12">ATCC 38327</strain>
    </source>
</reference>
<keyword evidence="12" id="KW-1185">Reference proteome</keyword>
<dbReference type="Pfam" id="PF00439">
    <property type="entry name" value="Bromodomain"/>
    <property type="match status" value="4"/>
</dbReference>
<evidence type="ECO:0000256" key="2">
    <source>
        <dbReference type="ARBA" id="ARBA00010937"/>
    </source>
</evidence>
<gene>
    <name evidence="11" type="ORF">AMAG_07489</name>
</gene>
<feature type="compositionally biased region" description="Low complexity" evidence="9">
    <location>
        <begin position="981"/>
        <end position="993"/>
    </location>
</feature>
<dbReference type="CDD" id="cd04369">
    <property type="entry name" value="Bromodomain"/>
    <property type="match status" value="2"/>
</dbReference>
<feature type="compositionally biased region" description="Pro residues" evidence="9">
    <location>
        <begin position="186"/>
        <end position="196"/>
    </location>
</feature>
<dbReference type="PROSITE" id="PS50014">
    <property type="entry name" value="BROMODOMAIN_2"/>
    <property type="match status" value="4"/>
</dbReference>
<feature type="region of interest" description="Disordered" evidence="9">
    <location>
        <begin position="2137"/>
        <end position="2229"/>
    </location>
</feature>
<dbReference type="Proteomes" id="UP000054350">
    <property type="component" value="Unassembled WGS sequence"/>
</dbReference>
<dbReference type="GO" id="GO:0003682">
    <property type="term" value="F:chromatin binding"/>
    <property type="evidence" value="ECO:0007669"/>
    <property type="project" value="TreeGrafter"/>
</dbReference>
<evidence type="ECO:0000259" key="10">
    <source>
        <dbReference type="PROSITE" id="PS50014"/>
    </source>
</evidence>
<dbReference type="InterPro" id="IPR057345">
    <property type="entry name" value="Ig-like_TAF2"/>
</dbReference>
<feature type="region of interest" description="Disordered" evidence="9">
    <location>
        <begin position="1610"/>
        <end position="1875"/>
    </location>
</feature>
<feature type="compositionally biased region" description="Pro residues" evidence="9">
    <location>
        <begin position="2147"/>
        <end position="2157"/>
    </location>
</feature>
<evidence type="ECO:0000256" key="3">
    <source>
        <dbReference type="ARBA" id="ARBA00017363"/>
    </source>
</evidence>
<accession>A0A0L0SIA6</accession>
<evidence type="ECO:0000256" key="8">
    <source>
        <dbReference type="PROSITE-ProRule" id="PRU00035"/>
    </source>
</evidence>
<feature type="compositionally biased region" description="Pro residues" evidence="9">
    <location>
        <begin position="1673"/>
        <end position="1691"/>
    </location>
</feature>
<feature type="domain" description="Bromo" evidence="10">
    <location>
        <begin position="1469"/>
        <end position="1537"/>
    </location>
</feature>
<dbReference type="VEuPathDB" id="FungiDB:AMAG_07489"/>
<evidence type="ECO:0000256" key="1">
    <source>
        <dbReference type="ARBA" id="ARBA00004123"/>
    </source>
</evidence>
<feature type="region of interest" description="Disordered" evidence="9">
    <location>
        <begin position="111"/>
        <end position="196"/>
    </location>
</feature>
<dbReference type="SMART" id="SM00297">
    <property type="entry name" value="BROMO"/>
    <property type="match status" value="4"/>
</dbReference>
<dbReference type="Pfam" id="PF25316">
    <property type="entry name" value="TAF2_3rd"/>
    <property type="match status" value="1"/>
</dbReference>
<dbReference type="GO" id="GO:0006367">
    <property type="term" value="P:transcription initiation at RNA polymerase II promoter"/>
    <property type="evidence" value="ECO:0007669"/>
    <property type="project" value="TreeGrafter"/>
</dbReference>
<dbReference type="SUPFAM" id="SSF55486">
    <property type="entry name" value="Metalloproteases ('zincins'), catalytic domain"/>
    <property type="match status" value="1"/>
</dbReference>
<dbReference type="GO" id="GO:0016251">
    <property type="term" value="F:RNA polymerase II general transcription initiation factor activity"/>
    <property type="evidence" value="ECO:0007669"/>
    <property type="project" value="TreeGrafter"/>
</dbReference>
<feature type="compositionally biased region" description="Low complexity" evidence="9">
    <location>
        <begin position="1576"/>
        <end position="1587"/>
    </location>
</feature>
<dbReference type="EMBL" id="GG745339">
    <property type="protein sequence ID" value="KNE62251.1"/>
    <property type="molecule type" value="Genomic_DNA"/>
</dbReference>
<dbReference type="OrthoDB" id="784962at2759"/>
<dbReference type="GO" id="GO:0006325">
    <property type="term" value="P:chromatin organization"/>
    <property type="evidence" value="ECO:0007669"/>
    <property type="project" value="UniProtKB-ARBA"/>
</dbReference>
<feature type="compositionally biased region" description="Low complexity" evidence="9">
    <location>
        <begin position="2187"/>
        <end position="2208"/>
    </location>
</feature>
<feature type="compositionally biased region" description="Pro residues" evidence="9">
    <location>
        <begin position="1564"/>
        <end position="1575"/>
    </location>
</feature>
<dbReference type="InterPro" id="IPR001487">
    <property type="entry name" value="Bromodomain"/>
</dbReference>
<keyword evidence="6" id="KW-0804">Transcription</keyword>
<dbReference type="GO" id="GO:0005669">
    <property type="term" value="C:transcription factor TFIID complex"/>
    <property type="evidence" value="ECO:0007669"/>
    <property type="project" value="InterPro"/>
</dbReference>
<feature type="compositionally biased region" description="Basic residues" evidence="9">
    <location>
        <begin position="2278"/>
        <end position="2287"/>
    </location>
</feature>
<comment type="similarity">
    <text evidence="2">Belongs to the TAF2 family.</text>
</comment>
<feature type="compositionally biased region" description="Acidic residues" evidence="9">
    <location>
        <begin position="1044"/>
        <end position="1053"/>
    </location>
</feature>
<dbReference type="InterPro" id="IPR027268">
    <property type="entry name" value="Peptidase_M4/M1_CTD_sf"/>
</dbReference>
<evidence type="ECO:0000256" key="9">
    <source>
        <dbReference type="SAM" id="MobiDB-lite"/>
    </source>
</evidence>
<feature type="domain" description="Bromo" evidence="10">
    <location>
        <begin position="1352"/>
        <end position="1421"/>
    </location>
</feature>
<feature type="compositionally biased region" description="Acidic residues" evidence="9">
    <location>
        <begin position="2351"/>
        <end position="2360"/>
    </location>
</feature>
<evidence type="ECO:0000313" key="12">
    <source>
        <dbReference type="Proteomes" id="UP000054350"/>
    </source>
</evidence>
<dbReference type="PANTHER" id="PTHR15137:SF9">
    <property type="entry name" value="TRANSCRIPTION INITIATION FACTOR TFIID SUBUNIT 2"/>
    <property type="match status" value="1"/>
</dbReference>
<evidence type="ECO:0000256" key="5">
    <source>
        <dbReference type="ARBA" id="ARBA00023117"/>
    </source>
</evidence>
<dbReference type="eggNOG" id="KOG1932">
    <property type="taxonomic scope" value="Eukaryota"/>
</dbReference>
<feature type="compositionally biased region" description="Low complexity" evidence="9">
    <location>
        <begin position="129"/>
        <end position="139"/>
    </location>
</feature>
<dbReference type="GO" id="GO:0000976">
    <property type="term" value="F:transcription cis-regulatory region binding"/>
    <property type="evidence" value="ECO:0007669"/>
    <property type="project" value="TreeGrafter"/>
</dbReference>
<dbReference type="Gene3D" id="2.60.40.1730">
    <property type="entry name" value="tricorn interacting facor f3 domain"/>
    <property type="match status" value="1"/>
</dbReference>